<accession>A0ACC2PBW2</accession>
<organism evidence="1 2">
    <name type="scientific">Eretmocerus hayati</name>
    <dbReference type="NCBI Taxonomy" id="131215"/>
    <lineage>
        <taxon>Eukaryota</taxon>
        <taxon>Metazoa</taxon>
        <taxon>Ecdysozoa</taxon>
        <taxon>Arthropoda</taxon>
        <taxon>Hexapoda</taxon>
        <taxon>Insecta</taxon>
        <taxon>Pterygota</taxon>
        <taxon>Neoptera</taxon>
        <taxon>Endopterygota</taxon>
        <taxon>Hymenoptera</taxon>
        <taxon>Apocrita</taxon>
        <taxon>Proctotrupomorpha</taxon>
        <taxon>Chalcidoidea</taxon>
        <taxon>Aphelinidae</taxon>
        <taxon>Aphelininae</taxon>
        <taxon>Eretmocerus</taxon>
    </lineage>
</organism>
<reference evidence="1" key="1">
    <citation type="submission" date="2023-04" db="EMBL/GenBank/DDBJ databases">
        <title>A chromosome-level genome assembly of the parasitoid wasp Eretmocerus hayati.</title>
        <authorList>
            <person name="Zhong Y."/>
            <person name="Liu S."/>
            <person name="Liu Y."/>
        </authorList>
    </citation>
    <scope>NUCLEOTIDE SEQUENCE</scope>
    <source>
        <strain evidence="1">ZJU_SS_LIU_2023</strain>
    </source>
</reference>
<name>A0ACC2PBW2_9HYME</name>
<gene>
    <name evidence="1" type="ORF">QAD02_016733</name>
</gene>
<keyword evidence="2" id="KW-1185">Reference proteome</keyword>
<sequence>MCDSSDNPTASEACNNADNVTESEVCDNTNNATTSEVSDNDDNATASEASGNAECLCLHHDATTEQDSYSDSENSDSETDDESSDHQPIQVNQLIEEIRSHLYINKNKVSGSKTKANFTIPKEPKNVVKIPDSPAELEELYESILRSSSTEQGSAYSKDLDHDLVSKHLTMQGFACDITRKMGLHVPILRMSTKNYCTVMQMNDGGMDYANGLIWGGPRLWLIIPSDYNQKLEKLVMEMLKEAKAKDPAELYEEWQPNCHTPLMHKRLAIAPKQLREAGIPFEIVAQYPGDIVYVKHNTLHQVVDVDLNINENANVGNNLWLENAAKFNMCSCNHQGVRALDLRPYRDLLRKHWIKARRSTKNAPSGRGRRR</sequence>
<proteinExistence type="predicted"/>
<evidence type="ECO:0000313" key="1">
    <source>
        <dbReference type="EMBL" id="KAJ8680946.1"/>
    </source>
</evidence>
<dbReference type="EMBL" id="CM056742">
    <property type="protein sequence ID" value="KAJ8680946.1"/>
    <property type="molecule type" value="Genomic_DNA"/>
</dbReference>
<evidence type="ECO:0000313" key="2">
    <source>
        <dbReference type="Proteomes" id="UP001239111"/>
    </source>
</evidence>
<dbReference type="Proteomes" id="UP001239111">
    <property type="component" value="Chromosome 2"/>
</dbReference>
<comment type="caution">
    <text evidence="1">The sequence shown here is derived from an EMBL/GenBank/DDBJ whole genome shotgun (WGS) entry which is preliminary data.</text>
</comment>
<protein>
    <submittedName>
        <fullName evidence="1">Uncharacterized protein</fullName>
    </submittedName>
</protein>